<dbReference type="InterPro" id="IPR001810">
    <property type="entry name" value="F-box_dom"/>
</dbReference>
<name>A0ABC8L1F0_ERUVS</name>
<dbReference type="SMART" id="SM00256">
    <property type="entry name" value="FBOX"/>
    <property type="match status" value="1"/>
</dbReference>
<protein>
    <recommendedName>
        <fullName evidence="2">F-box domain-containing protein</fullName>
    </recommendedName>
</protein>
<feature type="domain" description="F-box" evidence="2">
    <location>
        <begin position="19"/>
        <end position="65"/>
    </location>
</feature>
<dbReference type="Pfam" id="PF00646">
    <property type="entry name" value="F-box"/>
    <property type="match status" value="1"/>
</dbReference>
<dbReference type="InterPro" id="IPR006652">
    <property type="entry name" value="Kelch_1"/>
</dbReference>
<dbReference type="PANTHER" id="PTHR24414:SF138">
    <property type="entry name" value="F-BOX DOMAIN-CONTAINING PROTEIN"/>
    <property type="match status" value="1"/>
</dbReference>
<dbReference type="Gene3D" id="1.20.1280.50">
    <property type="match status" value="1"/>
</dbReference>
<accession>A0ABC8L1F0</accession>
<dbReference type="Proteomes" id="UP001642260">
    <property type="component" value="Unassembled WGS sequence"/>
</dbReference>
<dbReference type="InterPro" id="IPR037293">
    <property type="entry name" value="Gal_Oxidase_central_sf"/>
</dbReference>
<keyword evidence="4" id="KW-1185">Reference proteome</keyword>
<dbReference type="InterPro" id="IPR015915">
    <property type="entry name" value="Kelch-typ_b-propeller"/>
</dbReference>
<comment type="caution">
    <text evidence="3">The sequence shown here is derived from an EMBL/GenBank/DDBJ whole genome shotgun (WGS) entry which is preliminary data.</text>
</comment>
<evidence type="ECO:0000256" key="1">
    <source>
        <dbReference type="SAM" id="MobiDB-lite"/>
    </source>
</evidence>
<evidence type="ECO:0000313" key="4">
    <source>
        <dbReference type="Proteomes" id="UP001642260"/>
    </source>
</evidence>
<evidence type="ECO:0000313" key="3">
    <source>
        <dbReference type="EMBL" id="CAH8366432.1"/>
    </source>
</evidence>
<feature type="region of interest" description="Disordered" evidence="1">
    <location>
        <begin position="1"/>
        <end position="23"/>
    </location>
</feature>
<gene>
    <name evidence="3" type="ORF">ERUC_LOCUS30579</name>
</gene>
<organism evidence="3 4">
    <name type="scientific">Eruca vesicaria subsp. sativa</name>
    <name type="common">Garden rocket</name>
    <name type="synonym">Eruca sativa</name>
    <dbReference type="NCBI Taxonomy" id="29727"/>
    <lineage>
        <taxon>Eukaryota</taxon>
        <taxon>Viridiplantae</taxon>
        <taxon>Streptophyta</taxon>
        <taxon>Embryophyta</taxon>
        <taxon>Tracheophyta</taxon>
        <taxon>Spermatophyta</taxon>
        <taxon>Magnoliopsida</taxon>
        <taxon>eudicotyledons</taxon>
        <taxon>Gunneridae</taxon>
        <taxon>Pentapetalae</taxon>
        <taxon>rosids</taxon>
        <taxon>malvids</taxon>
        <taxon>Brassicales</taxon>
        <taxon>Brassicaceae</taxon>
        <taxon>Brassiceae</taxon>
        <taxon>Eruca</taxon>
    </lineage>
</organism>
<dbReference type="SUPFAM" id="SSF81383">
    <property type="entry name" value="F-box domain"/>
    <property type="match status" value="1"/>
</dbReference>
<dbReference type="EMBL" id="CAKOAT010398488">
    <property type="protein sequence ID" value="CAH8366432.1"/>
    <property type="molecule type" value="Genomic_DNA"/>
</dbReference>
<dbReference type="InterPro" id="IPR057499">
    <property type="entry name" value="Kelch_FKB95"/>
</dbReference>
<dbReference type="InterPro" id="IPR050354">
    <property type="entry name" value="F-box/kelch-repeat_ARATH"/>
</dbReference>
<dbReference type="AlphaFoldDB" id="A0ABC8L1F0"/>
<dbReference type="SMART" id="SM00612">
    <property type="entry name" value="Kelch"/>
    <property type="match status" value="1"/>
</dbReference>
<dbReference type="Gene3D" id="2.130.10.80">
    <property type="entry name" value="Galactose oxidase/kelch, beta-propeller"/>
    <property type="match status" value="1"/>
</dbReference>
<dbReference type="Pfam" id="PF25210">
    <property type="entry name" value="Kelch_FKB95"/>
    <property type="match status" value="1"/>
</dbReference>
<dbReference type="InterPro" id="IPR036047">
    <property type="entry name" value="F-box-like_dom_sf"/>
</dbReference>
<sequence length="388" mass="44516">MTSEEVETTEKNKTVPESPSTFSSLPDEITENILARVSRWNYSSLSLVSKRFHSLVSSKDIYKTRSQIGADETCLYFLLKLHDHPCVSWFSLRFKPDSSGYLIVPIPSSCTDSFPELSYIVTVDSDIYIIGGSHKEPSSSVRIFDCRSHTWRDGHNMTVARENAQTVILDEKIYVIGGCDIDEYNANWIEVFDIKSQSWSALPGPGADEDELRNHLREYSEYYYIVNVFGGKIYVVVNEKDYTYEPKNGIWKLVREKPGFIDTVRGWCEMGNLIYGCTDSGNLMWSASEFEGREWREIKGLEKLREHPTGGHKIGYEFELVDCGGQLLVMWDPYPLEPMERSNKIWYAKISLESRCNGREVWGNVECVDVLTFPVESYERFCCVDATV</sequence>
<evidence type="ECO:0000259" key="2">
    <source>
        <dbReference type="PROSITE" id="PS50181"/>
    </source>
</evidence>
<dbReference type="PROSITE" id="PS50181">
    <property type="entry name" value="FBOX"/>
    <property type="match status" value="1"/>
</dbReference>
<dbReference type="SUPFAM" id="SSF117281">
    <property type="entry name" value="Kelch motif"/>
    <property type="match status" value="1"/>
</dbReference>
<proteinExistence type="predicted"/>
<reference evidence="3 4" key="1">
    <citation type="submission" date="2022-03" db="EMBL/GenBank/DDBJ databases">
        <authorList>
            <person name="Macdonald S."/>
            <person name="Ahmed S."/>
            <person name="Newling K."/>
        </authorList>
    </citation>
    <scope>NUCLEOTIDE SEQUENCE [LARGE SCALE GENOMIC DNA]</scope>
</reference>
<dbReference type="PANTHER" id="PTHR24414">
    <property type="entry name" value="F-BOX/KELCH-REPEAT PROTEIN SKIP4"/>
    <property type="match status" value="1"/>
</dbReference>
<dbReference type="CDD" id="cd22152">
    <property type="entry name" value="F-box_AtAFR-like"/>
    <property type="match status" value="1"/>
</dbReference>